<organism evidence="10 11">
    <name type="scientific">Mycobacterium adipatum</name>
    <dbReference type="NCBI Taxonomy" id="1682113"/>
    <lineage>
        <taxon>Bacteria</taxon>
        <taxon>Bacillati</taxon>
        <taxon>Actinomycetota</taxon>
        <taxon>Actinomycetes</taxon>
        <taxon>Mycobacteriales</taxon>
        <taxon>Mycobacteriaceae</taxon>
        <taxon>Mycobacterium</taxon>
    </lineage>
</organism>
<keyword evidence="4" id="KW-0547">Nucleotide-binding</keyword>
<dbReference type="KEGG" id="madi:A7U43_28170"/>
<dbReference type="Pfam" id="PF00069">
    <property type="entry name" value="Pkinase"/>
    <property type="match status" value="1"/>
</dbReference>
<protein>
    <recommendedName>
        <fullName evidence="1">non-specific serine/threonine protein kinase</fullName>
        <ecNumber evidence="1">2.7.11.1</ecNumber>
    </recommendedName>
</protein>
<proteinExistence type="predicted"/>
<evidence type="ECO:0000256" key="2">
    <source>
        <dbReference type="ARBA" id="ARBA00022527"/>
    </source>
</evidence>
<evidence type="ECO:0000256" key="1">
    <source>
        <dbReference type="ARBA" id="ARBA00012513"/>
    </source>
</evidence>
<evidence type="ECO:0000313" key="10">
    <source>
        <dbReference type="EMBL" id="ANE83399.1"/>
    </source>
</evidence>
<evidence type="ECO:0000313" key="11">
    <source>
        <dbReference type="Proteomes" id="UP000077143"/>
    </source>
</evidence>
<dbReference type="CDD" id="cd14014">
    <property type="entry name" value="STKc_PknB_like"/>
    <property type="match status" value="1"/>
</dbReference>
<feature type="compositionally biased region" description="Pro residues" evidence="7">
    <location>
        <begin position="295"/>
        <end position="306"/>
    </location>
</feature>
<dbReference type="InterPro" id="IPR011009">
    <property type="entry name" value="Kinase-like_dom_sf"/>
</dbReference>
<dbReference type="PROSITE" id="PS00108">
    <property type="entry name" value="PROTEIN_KINASE_ST"/>
    <property type="match status" value="1"/>
</dbReference>
<dbReference type="AlphaFoldDB" id="A0A172UW99"/>
<sequence length="548" mass="58220">MVSVGSVIAGYRIERVLGTGGMGSVYLAKNPTLPRRDALKVLDAELSRDRAFRERFIREADIVSQFDHPGIVSMYGRGETSDGELWIALQYVDGTDAEEALRAGVMTPHRAVHIVGEVAKALDYAHQRDVVHHDVKPSNLLLSDEIGDGERVFLSDFGVARPIKDADREMDGAFTATLAYSAPEVITGDPIDGRADIYSLGCTLFRLLTGRQPYFQADGVVGTIRAHLQQAQPRVSEHLPWATSDLDAVIAKALAKNPAQRFGSAREFAAAAADAVRGAAPPAGSAAPYRAIPASPAPRRVPPPRPAAVVEQPAGPIPPPPRQQLFDHATEFRPNQAPRRARPQVSVPKVSAPKLSVPSVSMPRPIVILWCVAAVLIVAAAVLISLVVRREMSPPPAAAPTSTPAPVGDTAAQEQLTELLPPGYPAGSCEPTPISAGTRAVVSCGQNTDPGGPESSRFTLAEDATALQGAFTDVMSRSSVVVCPGNIQSPGAWRRNASPTSVAGTLYCGTRDGTAVIAWTTTADLLLNVVEADTSEMADLYRWWSSHS</sequence>
<dbReference type="OrthoDB" id="5622056at2"/>
<accession>A0A172UW99</accession>
<geneLocation type="plasmid" evidence="11">
    <name>pmyc1</name>
</geneLocation>
<evidence type="ECO:0000256" key="8">
    <source>
        <dbReference type="SAM" id="Phobius"/>
    </source>
</evidence>
<keyword evidence="10" id="KW-0614">Plasmid</keyword>
<reference evidence="10 11" key="1">
    <citation type="submission" date="2016-05" db="EMBL/GenBank/DDBJ databases">
        <title>Complete genome sequence of a phthalic acid esters degrading Mycobacterium sp. YC-RL4.</title>
        <authorList>
            <person name="Ren L."/>
            <person name="Fan S."/>
            <person name="Ruth N."/>
            <person name="Jia Y."/>
            <person name="Wang J."/>
            <person name="Qiao C."/>
        </authorList>
    </citation>
    <scope>NUCLEOTIDE SEQUENCE [LARGE SCALE GENOMIC DNA]</scope>
    <source>
        <strain evidence="10 11">YC-RL4</strain>
        <plasmid evidence="11">pmyc1</plasmid>
    </source>
</reference>
<dbReference type="PANTHER" id="PTHR43289:SF6">
    <property type="entry name" value="SERINE_THREONINE-PROTEIN KINASE NEKL-3"/>
    <property type="match status" value="1"/>
</dbReference>
<dbReference type="Gene3D" id="3.30.200.20">
    <property type="entry name" value="Phosphorylase Kinase, domain 1"/>
    <property type="match status" value="1"/>
</dbReference>
<dbReference type="GO" id="GO:0004674">
    <property type="term" value="F:protein serine/threonine kinase activity"/>
    <property type="evidence" value="ECO:0007669"/>
    <property type="project" value="UniProtKB-KW"/>
</dbReference>
<dbReference type="Proteomes" id="UP000077143">
    <property type="component" value="Plasmid pMYC1"/>
</dbReference>
<dbReference type="InterPro" id="IPR008271">
    <property type="entry name" value="Ser/Thr_kinase_AS"/>
</dbReference>
<dbReference type="PANTHER" id="PTHR43289">
    <property type="entry name" value="MITOGEN-ACTIVATED PROTEIN KINASE KINASE KINASE 20-RELATED"/>
    <property type="match status" value="1"/>
</dbReference>
<dbReference type="InterPro" id="IPR000719">
    <property type="entry name" value="Prot_kinase_dom"/>
</dbReference>
<feature type="compositionally biased region" description="Low complexity" evidence="7">
    <location>
        <begin position="282"/>
        <end position="294"/>
    </location>
</feature>
<keyword evidence="8" id="KW-0812">Transmembrane</keyword>
<evidence type="ECO:0000256" key="3">
    <source>
        <dbReference type="ARBA" id="ARBA00022679"/>
    </source>
</evidence>
<feature type="domain" description="Protein kinase" evidence="9">
    <location>
        <begin position="11"/>
        <end position="276"/>
    </location>
</feature>
<dbReference type="EC" id="2.7.11.1" evidence="1"/>
<dbReference type="Gene3D" id="1.10.510.10">
    <property type="entry name" value="Transferase(Phosphotransferase) domain 1"/>
    <property type="match status" value="1"/>
</dbReference>
<keyword evidence="8" id="KW-1133">Transmembrane helix</keyword>
<keyword evidence="11" id="KW-1185">Reference proteome</keyword>
<evidence type="ECO:0000259" key="9">
    <source>
        <dbReference type="PROSITE" id="PS50011"/>
    </source>
</evidence>
<keyword evidence="5 10" id="KW-0418">Kinase</keyword>
<gene>
    <name evidence="10" type="ORF">A7U43_28170</name>
</gene>
<dbReference type="SUPFAM" id="SSF56112">
    <property type="entry name" value="Protein kinase-like (PK-like)"/>
    <property type="match status" value="1"/>
</dbReference>
<keyword evidence="2 10" id="KW-0723">Serine/threonine-protein kinase</keyword>
<evidence type="ECO:0000256" key="5">
    <source>
        <dbReference type="ARBA" id="ARBA00022777"/>
    </source>
</evidence>
<feature type="transmembrane region" description="Helical" evidence="8">
    <location>
        <begin position="367"/>
        <end position="388"/>
    </location>
</feature>
<name>A0A172UW99_9MYCO</name>
<dbReference type="RefSeq" id="WP_068004098.1">
    <property type="nucleotide sequence ID" value="NZ_CP015597.1"/>
</dbReference>
<keyword evidence="3" id="KW-0808">Transferase</keyword>
<dbReference type="GO" id="GO:0005524">
    <property type="term" value="F:ATP binding"/>
    <property type="evidence" value="ECO:0007669"/>
    <property type="project" value="UniProtKB-KW"/>
</dbReference>
<dbReference type="GO" id="GO:0080090">
    <property type="term" value="P:regulation of primary metabolic process"/>
    <property type="evidence" value="ECO:0007669"/>
    <property type="project" value="UniProtKB-ARBA"/>
</dbReference>
<dbReference type="SMART" id="SM00220">
    <property type="entry name" value="S_TKc"/>
    <property type="match status" value="1"/>
</dbReference>
<keyword evidence="6" id="KW-0067">ATP-binding</keyword>
<evidence type="ECO:0000256" key="7">
    <source>
        <dbReference type="SAM" id="MobiDB-lite"/>
    </source>
</evidence>
<evidence type="ECO:0000256" key="4">
    <source>
        <dbReference type="ARBA" id="ARBA00022741"/>
    </source>
</evidence>
<dbReference type="EMBL" id="CP015597">
    <property type="protein sequence ID" value="ANE83399.1"/>
    <property type="molecule type" value="Genomic_DNA"/>
</dbReference>
<feature type="region of interest" description="Disordered" evidence="7">
    <location>
        <begin position="282"/>
        <end position="325"/>
    </location>
</feature>
<evidence type="ECO:0000256" key="6">
    <source>
        <dbReference type="ARBA" id="ARBA00022840"/>
    </source>
</evidence>
<keyword evidence="8" id="KW-0472">Membrane</keyword>
<dbReference type="PROSITE" id="PS50011">
    <property type="entry name" value="PROTEIN_KINASE_DOM"/>
    <property type="match status" value="1"/>
</dbReference>